<evidence type="ECO:0000256" key="6">
    <source>
        <dbReference type="SAM" id="SignalP"/>
    </source>
</evidence>
<dbReference type="PANTHER" id="PTHR45625:SF4">
    <property type="entry name" value="PEPTIDYLPROLYL ISOMERASE DOMAIN AND WD REPEAT-CONTAINING PROTEIN 1"/>
    <property type="match status" value="1"/>
</dbReference>
<feature type="region of interest" description="Disordered" evidence="5">
    <location>
        <begin position="130"/>
        <end position="150"/>
    </location>
</feature>
<name>A0A6S6RW97_9BACT</name>
<evidence type="ECO:0000256" key="4">
    <source>
        <dbReference type="ARBA" id="ARBA00023235"/>
    </source>
</evidence>
<reference evidence="8" key="1">
    <citation type="submission" date="2020-01" db="EMBL/GenBank/DDBJ databases">
        <authorList>
            <person name="Meier V. D."/>
            <person name="Meier V D."/>
        </authorList>
    </citation>
    <scope>NUCLEOTIDE SEQUENCE</scope>
    <source>
        <strain evidence="8">HLG_WM_MAG_10</strain>
    </source>
</reference>
<dbReference type="GO" id="GO:0003755">
    <property type="term" value="F:peptidyl-prolyl cis-trans isomerase activity"/>
    <property type="evidence" value="ECO:0007669"/>
    <property type="project" value="UniProtKB-KW"/>
</dbReference>
<evidence type="ECO:0000256" key="3">
    <source>
        <dbReference type="ARBA" id="ARBA00023110"/>
    </source>
</evidence>
<dbReference type="PROSITE" id="PS50072">
    <property type="entry name" value="CSA_PPIASE_2"/>
    <property type="match status" value="1"/>
</dbReference>
<feature type="chain" id="PRO_5028430938" description="peptidylprolyl isomerase" evidence="6">
    <location>
        <begin position="29"/>
        <end position="273"/>
    </location>
</feature>
<dbReference type="PANTHER" id="PTHR45625">
    <property type="entry name" value="PEPTIDYL-PROLYL CIS-TRANS ISOMERASE-RELATED"/>
    <property type="match status" value="1"/>
</dbReference>
<dbReference type="PROSITE" id="PS00170">
    <property type="entry name" value="CSA_PPIASE_1"/>
    <property type="match status" value="1"/>
</dbReference>
<sequence>MRIKNLSVLKNNFLFLSSIGALFFLVVACVTTTNTTSSNASKGEHKTTKDGRQVVVRKAGNLTVVEPDTLRLEPNPYSALVEMDTKFGTMKIELFFEAENHRANFIKLAKENYYDSLMFHRVMKNFMAQGGDPNSRRAKKGQRLGSGSTNYKQDAEISEHYYHVKGALAAARQPDEMNPEKQSSGSQFYIVHGSSVSPGQLDKNERKYNIIYTEEQRNLYYQLGGAPQLDMEYTVFGRVYDRLDIIDSICYKETDAYARPKEDIRVKVRVILE</sequence>
<dbReference type="InterPro" id="IPR044666">
    <property type="entry name" value="Cyclophilin_A-like"/>
</dbReference>
<evidence type="ECO:0000313" key="8">
    <source>
        <dbReference type="EMBL" id="CAA6799528.1"/>
    </source>
</evidence>
<dbReference type="Gene3D" id="2.40.100.10">
    <property type="entry name" value="Cyclophilin-like"/>
    <property type="match status" value="1"/>
</dbReference>
<evidence type="ECO:0000259" key="7">
    <source>
        <dbReference type="PROSITE" id="PS50072"/>
    </source>
</evidence>
<dbReference type="PROSITE" id="PS51257">
    <property type="entry name" value="PROKAR_LIPOPROTEIN"/>
    <property type="match status" value="1"/>
</dbReference>
<dbReference type="InterPro" id="IPR002130">
    <property type="entry name" value="Cyclophilin-type_PPIase_dom"/>
</dbReference>
<comment type="similarity">
    <text evidence="1">Belongs to the cyclophilin-type PPIase family.</text>
</comment>
<dbReference type="CDD" id="cd00317">
    <property type="entry name" value="cyclophilin"/>
    <property type="match status" value="1"/>
</dbReference>
<evidence type="ECO:0000256" key="5">
    <source>
        <dbReference type="SAM" id="MobiDB-lite"/>
    </source>
</evidence>
<feature type="domain" description="PPIase cyclophilin-type" evidence="7">
    <location>
        <begin position="77"/>
        <end position="266"/>
    </location>
</feature>
<feature type="signal peptide" evidence="6">
    <location>
        <begin position="1"/>
        <end position="28"/>
    </location>
</feature>
<keyword evidence="6" id="KW-0732">Signal</keyword>
<keyword evidence="3" id="KW-0697">Rotamase</keyword>
<dbReference type="EMBL" id="CACVAQ010000036">
    <property type="protein sequence ID" value="CAA6799528.1"/>
    <property type="molecule type" value="Genomic_DNA"/>
</dbReference>
<dbReference type="Pfam" id="PF00160">
    <property type="entry name" value="Pro_isomerase"/>
    <property type="match status" value="1"/>
</dbReference>
<dbReference type="SUPFAM" id="SSF50891">
    <property type="entry name" value="Cyclophilin-like"/>
    <property type="match status" value="1"/>
</dbReference>
<proteinExistence type="inferred from homology"/>
<evidence type="ECO:0000256" key="2">
    <source>
        <dbReference type="ARBA" id="ARBA00013194"/>
    </source>
</evidence>
<dbReference type="InterPro" id="IPR020892">
    <property type="entry name" value="Cyclophilin-type_PPIase_CS"/>
</dbReference>
<dbReference type="AlphaFoldDB" id="A0A6S6RW97"/>
<keyword evidence="4 8" id="KW-0413">Isomerase</keyword>
<evidence type="ECO:0000256" key="1">
    <source>
        <dbReference type="ARBA" id="ARBA00007365"/>
    </source>
</evidence>
<protein>
    <recommendedName>
        <fullName evidence="2">peptidylprolyl isomerase</fullName>
        <ecNumber evidence="2">5.2.1.8</ecNumber>
    </recommendedName>
</protein>
<dbReference type="InterPro" id="IPR029000">
    <property type="entry name" value="Cyclophilin-like_dom_sf"/>
</dbReference>
<dbReference type="GO" id="GO:0006457">
    <property type="term" value="P:protein folding"/>
    <property type="evidence" value="ECO:0007669"/>
    <property type="project" value="InterPro"/>
</dbReference>
<dbReference type="EC" id="5.2.1.8" evidence="2"/>
<gene>
    <name evidence="8" type="ORF">HELGO_WM29514</name>
</gene>
<accession>A0A6S6RW97</accession>
<organism evidence="8">
    <name type="scientific">uncultured Aureispira sp</name>
    <dbReference type="NCBI Taxonomy" id="1331704"/>
    <lineage>
        <taxon>Bacteria</taxon>
        <taxon>Pseudomonadati</taxon>
        <taxon>Bacteroidota</taxon>
        <taxon>Saprospiria</taxon>
        <taxon>Saprospirales</taxon>
        <taxon>Saprospiraceae</taxon>
        <taxon>Aureispira</taxon>
        <taxon>environmental samples</taxon>
    </lineage>
</organism>